<name>A0A8I0HMK7_9CORY</name>
<evidence type="ECO:0000313" key="2">
    <source>
        <dbReference type="Proteomes" id="UP000650224"/>
    </source>
</evidence>
<evidence type="ECO:0000313" key="1">
    <source>
        <dbReference type="EMBL" id="MBD8030072.1"/>
    </source>
</evidence>
<gene>
    <name evidence="1" type="ORF">H9627_07025</name>
</gene>
<dbReference type="AlphaFoldDB" id="A0A8I0HMK7"/>
<keyword evidence="2" id="KW-1185">Reference proteome</keyword>
<dbReference type="RefSeq" id="WP_191733299.1">
    <property type="nucleotide sequence ID" value="NZ_JACSPR010000004.1"/>
</dbReference>
<accession>A0A8I0HMK7</accession>
<proteinExistence type="predicted"/>
<comment type="caution">
    <text evidence="1">The sequence shown here is derived from an EMBL/GenBank/DDBJ whole genome shotgun (WGS) entry which is preliminary data.</text>
</comment>
<dbReference type="EMBL" id="JACSPR010000004">
    <property type="protein sequence ID" value="MBD8030072.1"/>
    <property type="molecule type" value="Genomic_DNA"/>
</dbReference>
<dbReference type="Proteomes" id="UP000650224">
    <property type="component" value="Unassembled WGS sequence"/>
</dbReference>
<reference evidence="1 2" key="1">
    <citation type="submission" date="2020-08" db="EMBL/GenBank/DDBJ databases">
        <title>A Genomic Blueprint of the Chicken Gut Microbiome.</title>
        <authorList>
            <person name="Gilroy R."/>
            <person name="Ravi A."/>
            <person name="Getino M."/>
            <person name="Pursley I."/>
            <person name="Horton D.L."/>
            <person name="Alikhan N.-F."/>
            <person name="Baker D."/>
            <person name="Gharbi K."/>
            <person name="Hall N."/>
            <person name="Watson M."/>
            <person name="Adriaenssens E.M."/>
            <person name="Foster-Nyarko E."/>
            <person name="Jarju S."/>
            <person name="Secka A."/>
            <person name="Antonio M."/>
            <person name="Oren A."/>
            <person name="Chaudhuri R."/>
            <person name="La Ragione R.M."/>
            <person name="Hildebrand F."/>
            <person name="Pallen M.J."/>
        </authorList>
    </citation>
    <scope>NUCLEOTIDE SEQUENCE [LARGE SCALE GENOMIC DNA]</scope>
    <source>
        <strain evidence="1 2">Sa1YVA5</strain>
    </source>
</reference>
<protein>
    <submittedName>
        <fullName evidence="1">Uncharacterized protein</fullName>
    </submittedName>
</protein>
<sequence length="588" mass="66367">MSMISELDLGVLLQKGFATAVELRLTRTWESGEEQFFFTFSYIPAVFPDAEGLQLERQGMKLRMHHDGVEVLRRTREGIWHFPEGSDLPFHHAGTEVQILEPLRFLVEPYRRWSDYYPLARLDVTQAVTSTVAGRYVWKIPVHTRNEDGLTSLDIDAETGVVLAAESTKERIEAAIVSYPESIPDPTWTGELAQVPDTPVSITPLEEGNHIRIHAERHDKRHFHNAQAGDMMRLPLIFQVDSDAPAHRSITRRGQVLNNNKEPRDGQWEAHFIGDGWHADLRSPTPLIGEVEISGVLTPAPNEDGPAVNFEVVRIHDAEELLIDALPCSPTAPIQPRAFHPFNCAHDDTHLWMSDHQLPIVRYWSVETGEYCGEVAVPAAIQPYGTSIFLSRNGDGDVVATWQEQDWLVKDRSPFVYPPPEPSPAPSAPGLPDGWVLGRVLTDGLFTAYPHPPLKGAFTLHIGMEDKLQPLDIDKRAVSGGFIFNGQVMIVTGKTEYHLDNNLHLQETIEITDRARYDIFGDILLRRTGTQGQFFLRSTGEELCSTTWHQPHLLTVSREHIMVLDNFEDLATWTPQDGWRTVELEGRR</sequence>
<organism evidence="1 2">
    <name type="scientific">Corynebacterium gallinarum</name>
    <dbReference type="NCBI Taxonomy" id="2762214"/>
    <lineage>
        <taxon>Bacteria</taxon>
        <taxon>Bacillati</taxon>
        <taxon>Actinomycetota</taxon>
        <taxon>Actinomycetes</taxon>
        <taxon>Mycobacteriales</taxon>
        <taxon>Corynebacteriaceae</taxon>
        <taxon>Corynebacterium</taxon>
    </lineage>
</organism>